<name>A0A561T031_9PSEU</name>
<gene>
    <name evidence="1" type="ORF">FHX44_116407</name>
</gene>
<organism evidence="1 2">
    <name type="scientific">Pseudonocardia hierapolitana</name>
    <dbReference type="NCBI Taxonomy" id="1128676"/>
    <lineage>
        <taxon>Bacteria</taxon>
        <taxon>Bacillati</taxon>
        <taxon>Actinomycetota</taxon>
        <taxon>Actinomycetes</taxon>
        <taxon>Pseudonocardiales</taxon>
        <taxon>Pseudonocardiaceae</taxon>
        <taxon>Pseudonocardia</taxon>
    </lineage>
</organism>
<evidence type="ECO:0000313" key="1">
    <source>
        <dbReference type="EMBL" id="TWF80464.1"/>
    </source>
</evidence>
<sequence length="41" mass="4684">MGQKGMQIDPLDGLHALLVGFEPSLTDVRFRRSESELDRRL</sequence>
<protein>
    <submittedName>
        <fullName evidence="1">Uncharacterized protein</fullName>
    </submittedName>
</protein>
<proteinExistence type="predicted"/>
<comment type="caution">
    <text evidence="1">The sequence shown here is derived from an EMBL/GenBank/DDBJ whole genome shotgun (WGS) entry which is preliminary data.</text>
</comment>
<dbReference type="AlphaFoldDB" id="A0A561T031"/>
<evidence type="ECO:0000313" key="2">
    <source>
        <dbReference type="Proteomes" id="UP000321261"/>
    </source>
</evidence>
<accession>A0A561T031</accession>
<reference evidence="1 2" key="1">
    <citation type="submission" date="2019-06" db="EMBL/GenBank/DDBJ databases">
        <title>Sequencing the genomes of 1000 actinobacteria strains.</title>
        <authorList>
            <person name="Klenk H.-P."/>
        </authorList>
    </citation>
    <scope>NUCLEOTIDE SEQUENCE [LARGE SCALE GENOMIC DNA]</scope>
    <source>
        <strain evidence="1 2">DSM 45671</strain>
    </source>
</reference>
<dbReference type="Proteomes" id="UP000321261">
    <property type="component" value="Unassembled WGS sequence"/>
</dbReference>
<keyword evidence="2" id="KW-1185">Reference proteome</keyword>
<dbReference type="EMBL" id="VIWU01000001">
    <property type="protein sequence ID" value="TWF80464.1"/>
    <property type="molecule type" value="Genomic_DNA"/>
</dbReference>